<evidence type="ECO:0000256" key="7">
    <source>
        <dbReference type="ARBA" id="ARBA00038219"/>
    </source>
</evidence>
<dbReference type="PANTHER" id="PTHR47254">
    <property type="entry name" value="CELL WALL MANNOPROTEIN CIS3-RELATED"/>
    <property type="match status" value="1"/>
</dbReference>
<evidence type="ECO:0000256" key="5">
    <source>
        <dbReference type="ARBA" id="ARBA00022729"/>
    </source>
</evidence>
<dbReference type="GeneID" id="80919445"/>
<comment type="subcellular location">
    <subcellularLocation>
        <location evidence="1">Secreted</location>
        <location evidence="1">Cell wall</location>
    </subcellularLocation>
</comment>
<feature type="domain" description="Cell wall mannoprotein PIR1-like C-terminal" evidence="10">
    <location>
        <begin position="175"/>
        <end position="249"/>
    </location>
</feature>
<organism evidence="11 12">
    <name type="scientific">Saccharomyces mikatae IFO 1815</name>
    <dbReference type="NCBI Taxonomy" id="226126"/>
    <lineage>
        <taxon>Eukaryota</taxon>
        <taxon>Fungi</taxon>
        <taxon>Dikarya</taxon>
        <taxon>Ascomycota</taxon>
        <taxon>Saccharomycotina</taxon>
        <taxon>Saccharomycetes</taxon>
        <taxon>Saccharomycetales</taxon>
        <taxon>Saccharomycetaceae</taxon>
        <taxon>Saccharomyces</taxon>
    </lineage>
</organism>
<name>A0AA35IPQ3_SACMI</name>
<dbReference type="PROSITE" id="PS50256">
    <property type="entry name" value="PIR_REPEAT_2"/>
    <property type="match status" value="1"/>
</dbReference>
<dbReference type="GO" id="GO:0031505">
    <property type="term" value="P:fungal-type cell wall organization"/>
    <property type="evidence" value="ECO:0007669"/>
    <property type="project" value="UniProtKB-ARBA"/>
</dbReference>
<evidence type="ECO:0000256" key="3">
    <source>
        <dbReference type="ARBA" id="ARBA00022525"/>
    </source>
</evidence>
<evidence type="ECO:0000256" key="9">
    <source>
        <dbReference type="SAM" id="SignalP"/>
    </source>
</evidence>
<evidence type="ECO:0000256" key="6">
    <source>
        <dbReference type="ARBA" id="ARBA00022737"/>
    </source>
</evidence>
<dbReference type="PANTHER" id="PTHR47254:SF1">
    <property type="entry name" value="CELL WALL MANNOPROTEIN CIS3-RELATED"/>
    <property type="match status" value="1"/>
</dbReference>
<proteinExistence type="inferred from homology"/>
<feature type="repeat" description="PIR1/2/3" evidence="8">
    <location>
        <begin position="64"/>
        <end position="82"/>
    </location>
</feature>
<dbReference type="AlphaFoldDB" id="A0AA35IPQ3"/>
<comment type="similarity">
    <text evidence="7">Belongs to the PIR protein family.</text>
</comment>
<gene>
    <name evidence="11" type="primary">SMKI11G0580</name>
    <name evidence="11" type="ORF">SMKI_11G0580</name>
</gene>
<feature type="chain" id="PRO_5041399442" description="Cell wall mannoprotein PIR1-like C-terminal domain-containing protein" evidence="9">
    <location>
        <begin position="19"/>
        <end position="259"/>
    </location>
</feature>
<dbReference type="GO" id="GO:0005199">
    <property type="term" value="F:structural constituent of cell wall"/>
    <property type="evidence" value="ECO:0007669"/>
    <property type="project" value="InterPro"/>
</dbReference>
<sequence>MQLKKFWIIAVSLAVVIAQGYTPGEQWSSLTPSATFSCAATEFTSTFGIAVQTISTDCISANKRDLISQIGDGQIQVTAVPTKAGLVFVGESVDITTTLTRTSIITVRERATTTYVGYQASSFNKNPASILSPSPSLPSVISFIFASKCQTTAVVSLKNGSCSSDSTLKVTLMGGILTDGKGRIGSIVANRQFQFDGPPPQAGAVYAAGWSITPEGNLALGDEDVFYQCLSGDFYNLYDQKIGEQCSRIHLQAVSLISC</sequence>
<protein>
    <recommendedName>
        <fullName evidence="10">Cell wall mannoprotein PIR1-like C-terminal domain-containing protein</fullName>
    </recommendedName>
</protein>
<keyword evidence="2" id="KW-0134">Cell wall</keyword>
<evidence type="ECO:0000256" key="8">
    <source>
        <dbReference type="PROSITE-ProRule" id="PRU00149"/>
    </source>
</evidence>
<dbReference type="InterPro" id="IPR051153">
    <property type="entry name" value="Yeast_CWMannoprotein_PIR"/>
</dbReference>
<reference evidence="11" key="1">
    <citation type="submission" date="2022-10" db="EMBL/GenBank/DDBJ databases">
        <authorList>
            <person name="Byrne P K."/>
        </authorList>
    </citation>
    <scope>NUCLEOTIDE SEQUENCE</scope>
    <source>
        <strain evidence="11">IFO1815</strain>
    </source>
</reference>
<dbReference type="GO" id="GO:0009277">
    <property type="term" value="C:fungal-type cell wall"/>
    <property type="evidence" value="ECO:0007669"/>
    <property type="project" value="TreeGrafter"/>
</dbReference>
<evidence type="ECO:0000256" key="1">
    <source>
        <dbReference type="ARBA" id="ARBA00004191"/>
    </source>
</evidence>
<dbReference type="RefSeq" id="XP_056077732.1">
    <property type="nucleotide sequence ID" value="XM_056223745.1"/>
</dbReference>
<keyword evidence="6" id="KW-0677">Repeat</keyword>
<dbReference type="InterPro" id="IPR054508">
    <property type="entry name" value="PIR1-like_C"/>
</dbReference>
<evidence type="ECO:0000313" key="12">
    <source>
        <dbReference type="Proteomes" id="UP001161438"/>
    </source>
</evidence>
<keyword evidence="4" id="KW-0165">Cleavage on pair of basic residues</keyword>
<evidence type="ECO:0000256" key="4">
    <source>
        <dbReference type="ARBA" id="ARBA00022685"/>
    </source>
</evidence>
<dbReference type="Pfam" id="PF22799">
    <property type="entry name" value="PIR1-like_C"/>
    <property type="match status" value="1"/>
</dbReference>
<feature type="signal peptide" evidence="9">
    <location>
        <begin position="1"/>
        <end position="18"/>
    </location>
</feature>
<evidence type="ECO:0000256" key="2">
    <source>
        <dbReference type="ARBA" id="ARBA00022512"/>
    </source>
</evidence>
<keyword evidence="3" id="KW-0964">Secreted</keyword>
<evidence type="ECO:0000313" key="11">
    <source>
        <dbReference type="EMBL" id="CAI4034612.1"/>
    </source>
</evidence>
<dbReference type="EMBL" id="OX365767">
    <property type="protein sequence ID" value="CAI4034612.1"/>
    <property type="molecule type" value="Genomic_DNA"/>
</dbReference>
<dbReference type="PROSITE" id="PS00929">
    <property type="entry name" value="PIR_REPEAT_1"/>
    <property type="match status" value="1"/>
</dbReference>
<keyword evidence="12" id="KW-1185">Reference proteome</keyword>
<evidence type="ECO:0000259" key="10">
    <source>
        <dbReference type="Pfam" id="PF22799"/>
    </source>
</evidence>
<dbReference type="Proteomes" id="UP001161438">
    <property type="component" value="Chromosome 11"/>
</dbReference>
<keyword evidence="5 9" id="KW-0732">Signal</keyword>
<accession>A0AA35IPQ3</accession>
<dbReference type="InterPro" id="IPR000420">
    <property type="entry name" value="Yeast_PIR_rpt"/>
</dbReference>